<name>A0A840F801_9SPHN</name>
<sequence length="45" mass="4280">MAIAKMCARRLMLAAAIVGIGLAFSGVAVGVANAAVGVGTYLGGS</sequence>
<evidence type="ECO:0000313" key="1">
    <source>
        <dbReference type="EMBL" id="MBB4152436.1"/>
    </source>
</evidence>
<dbReference type="AlphaFoldDB" id="A0A840F801"/>
<protein>
    <submittedName>
        <fullName evidence="1">Uncharacterized protein</fullName>
    </submittedName>
</protein>
<evidence type="ECO:0000313" key="2">
    <source>
        <dbReference type="Proteomes" id="UP000529795"/>
    </source>
</evidence>
<gene>
    <name evidence="1" type="ORF">GGQ80_000312</name>
</gene>
<proteinExistence type="predicted"/>
<accession>A0A840F801</accession>
<comment type="caution">
    <text evidence="1">The sequence shown here is derived from an EMBL/GenBank/DDBJ whole genome shotgun (WGS) entry which is preliminary data.</text>
</comment>
<organism evidence="1 2">
    <name type="scientific">Sphingomonas jinjuensis</name>
    <dbReference type="NCBI Taxonomy" id="535907"/>
    <lineage>
        <taxon>Bacteria</taxon>
        <taxon>Pseudomonadati</taxon>
        <taxon>Pseudomonadota</taxon>
        <taxon>Alphaproteobacteria</taxon>
        <taxon>Sphingomonadales</taxon>
        <taxon>Sphingomonadaceae</taxon>
        <taxon>Sphingomonas</taxon>
    </lineage>
</organism>
<dbReference type="Proteomes" id="UP000529795">
    <property type="component" value="Unassembled WGS sequence"/>
</dbReference>
<reference evidence="1 2" key="1">
    <citation type="submission" date="2020-08" db="EMBL/GenBank/DDBJ databases">
        <title>Genomic Encyclopedia of Type Strains, Phase IV (KMG-IV): sequencing the most valuable type-strain genomes for metagenomic binning, comparative biology and taxonomic classification.</title>
        <authorList>
            <person name="Goeker M."/>
        </authorList>
    </citation>
    <scope>NUCLEOTIDE SEQUENCE [LARGE SCALE GENOMIC DNA]</scope>
    <source>
        <strain evidence="1 2">YC6723</strain>
    </source>
</reference>
<keyword evidence="2" id="KW-1185">Reference proteome</keyword>
<dbReference type="EMBL" id="JACIEV010000001">
    <property type="protein sequence ID" value="MBB4152436.1"/>
    <property type="molecule type" value="Genomic_DNA"/>
</dbReference>